<comment type="similarity">
    <text evidence="2 11 13">Belongs to the TonB-dependent receptor family.</text>
</comment>
<accession>A0A5C1EBW2</accession>
<protein>
    <submittedName>
        <fullName evidence="17">Putative TonB-dependent receptor</fullName>
    </submittedName>
</protein>
<evidence type="ECO:0000259" key="16">
    <source>
        <dbReference type="Pfam" id="PF07715"/>
    </source>
</evidence>
<dbReference type="Pfam" id="PF07715">
    <property type="entry name" value="Plug"/>
    <property type="match status" value="1"/>
</dbReference>
<comment type="subcellular location">
    <subcellularLocation>
        <location evidence="1 11">Cell outer membrane</location>
        <topology evidence="1 11">Multi-pass membrane protein</topology>
    </subcellularLocation>
</comment>
<evidence type="ECO:0000256" key="12">
    <source>
        <dbReference type="PROSITE-ProRule" id="PRU10144"/>
    </source>
</evidence>
<feature type="domain" description="TonB-dependent receptor plug" evidence="16">
    <location>
        <begin position="47"/>
        <end position="154"/>
    </location>
</feature>
<dbReference type="CDD" id="cd01347">
    <property type="entry name" value="ligand_gated_channel"/>
    <property type="match status" value="1"/>
</dbReference>
<dbReference type="GO" id="GO:0015344">
    <property type="term" value="F:siderophore uptake transmembrane transporter activity"/>
    <property type="evidence" value="ECO:0007669"/>
    <property type="project" value="TreeGrafter"/>
</dbReference>
<dbReference type="PROSITE" id="PS01156">
    <property type="entry name" value="TONB_DEPENDENT_REC_2"/>
    <property type="match status" value="1"/>
</dbReference>
<dbReference type="EMBL" id="CP022579">
    <property type="protein sequence ID" value="QEL66440.1"/>
    <property type="molecule type" value="Genomic_DNA"/>
</dbReference>
<evidence type="ECO:0000256" key="6">
    <source>
        <dbReference type="ARBA" id="ARBA00022729"/>
    </source>
</evidence>
<evidence type="ECO:0000256" key="8">
    <source>
        <dbReference type="ARBA" id="ARBA00023136"/>
    </source>
</evidence>
<dbReference type="InterPro" id="IPR036942">
    <property type="entry name" value="Beta-barrel_TonB_sf"/>
</dbReference>
<evidence type="ECO:0000256" key="10">
    <source>
        <dbReference type="ARBA" id="ARBA00023237"/>
    </source>
</evidence>
<dbReference type="PANTHER" id="PTHR30069:SF27">
    <property type="entry name" value="BLL4766 PROTEIN"/>
    <property type="match status" value="1"/>
</dbReference>
<evidence type="ECO:0000256" key="1">
    <source>
        <dbReference type="ARBA" id="ARBA00004571"/>
    </source>
</evidence>
<dbReference type="InterPro" id="IPR037066">
    <property type="entry name" value="Plug_dom_sf"/>
</dbReference>
<keyword evidence="18" id="KW-1185">Reference proteome</keyword>
<dbReference type="PANTHER" id="PTHR30069">
    <property type="entry name" value="TONB-DEPENDENT OUTER MEMBRANE RECEPTOR"/>
    <property type="match status" value="1"/>
</dbReference>
<dbReference type="InterPro" id="IPR010917">
    <property type="entry name" value="TonB_rcpt_CS"/>
</dbReference>
<evidence type="ECO:0000256" key="3">
    <source>
        <dbReference type="ARBA" id="ARBA00022448"/>
    </source>
</evidence>
<dbReference type="Gene3D" id="2.170.130.10">
    <property type="entry name" value="TonB-dependent receptor, plug domain"/>
    <property type="match status" value="1"/>
</dbReference>
<dbReference type="SUPFAM" id="SSF56935">
    <property type="entry name" value="Porins"/>
    <property type="match status" value="1"/>
</dbReference>
<reference evidence="17 18" key="1">
    <citation type="submission" date="2017-07" db="EMBL/GenBank/DDBJ databases">
        <title>Complete genome sequence of Oryzomicrobium terrae TPP412.</title>
        <authorList>
            <person name="Chiu L.-W."/>
            <person name="Lo K.-J."/>
            <person name="Tsai Y.-M."/>
            <person name="Lin S.-S."/>
            <person name="Kuo C.-H."/>
            <person name="Liu C.-T."/>
        </authorList>
    </citation>
    <scope>NUCLEOTIDE SEQUENCE [LARGE SCALE GENOMIC DNA]</scope>
    <source>
        <strain evidence="17 18">TPP412</strain>
    </source>
</reference>
<feature type="domain" description="TonB-dependent receptor-like beta-barrel" evidence="15">
    <location>
        <begin position="182"/>
        <end position="617"/>
    </location>
</feature>
<dbReference type="PROSITE" id="PS52016">
    <property type="entry name" value="TONB_DEPENDENT_REC_3"/>
    <property type="match status" value="1"/>
</dbReference>
<keyword evidence="5 11" id="KW-0812">Transmembrane</keyword>
<dbReference type="KEGG" id="otr:OTERR_29640"/>
<feature type="chain" id="PRO_5023086141" evidence="14">
    <location>
        <begin position="27"/>
        <end position="654"/>
    </location>
</feature>
<evidence type="ECO:0000256" key="13">
    <source>
        <dbReference type="RuleBase" id="RU003357"/>
    </source>
</evidence>
<evidence type="ECO:0000256" key="14">
    <source>
        <dbReference type="SAM" id="SignalP"/>
    </source>
</evidence>
<dbReference type="GO" id="GO:0044718">
    <property type="term" value="P:siderophore transmembrane transport"/>
    <property type="evidence" value="ECO:0007669"/>
    <property type="project" value="TreeGrafter"/>
</dbReference>
<dbReference type="InterPro" id="IPR039426">
    <property type="entry name" value="TonB-dep_rcpt-like"/>
</dbReference>
<dbReference type="GO" id="GO:0009279">
    <property type="term" value="C:cell outer membrane"/>
    <property type="evidence" value="ECO:0007669"/>
    <property type="project" value="UniProtKB-SubCell"/>
</dbReference>
<organism evidence="17 18">
    <name type="scientific">Oryzomicrobium terrae</name>
    <dbReference type="NCBI Taxonomy" id="1735038"/>
    <lineage>
        <taxon>Bacteria</taxon>
        <taxon>Pseudomonadati</taxon>
        <taxon>Pseudomonadota</taxon>
        <taxon>Betaproteobacteria</taxon>
        <taxon>Rhodocyclales</taxon>
        <taxon>Rhodocyclaceae</taxon>
        <taxon>Oryzomicrobium</taxon>
    </lineage>
</organism>
<name>A0A5C1EBW2_9RHOO</name>
<sequence>MSSTILRAAVCALPACLLLPASHLRAEEVMAPVVVTATRFADPDPRIPANISVITRDDIRTTPALNLPDLLATRAGVNVSPMYGPLGIDATVDIGGFGVTATSNTLILVDGQRLNPIDSANLIWAALPLESIERIEIMRGSGTVLYGDRATSGVINIITDKSGKPRASATATVGSYGYRGLDASVATGNEHAYFNLFARYADSDGYRRNNWQNQQAASGRAGLKLERGEVFTDYAVYKEASGLPGALTQPQFQANPRNASTLFDNQWKEGYRLRPGITYALTDTVTVEGEIASEHQDVKSTFVDYGGASNRVRDTLAFTPRLRWSHGLGSLASVTVAGLDHYDGTVSATNRGSANQWAHQTSTAYYLQNVTNLTQQLSLTMGGRSQSMSQSANQAEFGLQSAMAGRSNRTRNAYDIGLAYAQDAWRVYGKTGTTFRFANIDELFGNPFGTTPFFAGNIHPQHGTIQEVGGSLKLGAWSTKLSFSRLDLTDEIGYDPSNYTNTNFKPTRRDSANFELEWKASDRWNNRFTYTYLDATFRSGANAGKTVPLAPRDQATLQSTWKGGAWGTYSLAARYVGNRRLDGDFANQQSWLAGYFTADLQGSWTVQKVTLTAKLLNALDKKYSPYAYFQAYDSTINYYPADGRTAYVSARYDF</sequence>
<feature type="signal peptide" evidence="14">
    <location>
        <begin position="1"/>
        <end position="26"/>
    </location>
</feature>
<keyword evidence="6 14" id="KW-0732">Signal</keyword>
<feature type="short sequence motif" description="TonB C-terminal box" evidence="12">
    <location>
        <begin position="637"/>
        <end position="654"/>
    </location>
</feature>
<dbReference type="AlphaFoldDB" id="A0A5C1EBW2"/>
<keyword evidence="7 13" id="KW-0798">TonB box</keyword>
<proteinExistence type="inferred from homology"/>
<dbReference type="Proteomes" id="UP000323671">
    <property type="component" value="Chromosome"/>
</dbReference>
<dbReference type="Pfam" id="PF00593">
    <property type="entry name" value="TonB_dep_Rec_b-barrel"/>
    <property type="match status" value="1"/>
</dbReference>
<dbReference type="RefSeq" id="WP_187775262.1">
    <property type="nucleotide sequence ID" value="NZ_CP022579.1"/>
</dbReference>
<keyword evidence="10 11" id="KW-0998">Cell outer membrane</keyword>
<evidence type="ECO:0000256" key="11">
    <source>
        <dbReference type="PROSITE-ProRule" id="PRU01360"/>
    </source>
</evidence>
<evidence type="ECO:0000259" key="15">
    <source>
        <dbReference type="Pfam" id="PF00593"/>
    </source>
</evidence>
<gene>
    <name evidence="17" type="primary">irgA</name>
    <name evidence="17" type="ORF">OTERR_29640</name>
</gene>
<dbReference type="InterPro" id="IPR012910">
    <property type="entry name" value="Plug_dom"/>
</dbReference>
<keyword evidence="4 11" id="KW-1134">Transmembrane beta strand</keyword>
<keyword evidence="8 11" id="KW-0472">Membrane</keyword>
<dbReference type="Gene3D" id="2.40.170.20">
    <property type="entry name" value="TonB-dependent receptor, beta-barrel domain"/>
    <property type="match status" value="1"/>
</dbReference>
<keyword evidence="9 17" id="KW-0675">Receptor</keyword>
<dbReference type="InterPro" id="IPR000531">
    <property type="entry name" value="Beta-barrel_TonB"/>
</dbReference>
<evidence type="ECO:0000256" key="5">
    <source>
        <dbReference type="ARBA" id="ARBA00022692"/>
    </source>
</evidence>
<evidence type="ECO:0000313" key="18">
    <source>
        <dbReference type="Proteomes" id="UP000323671"/>
    </source>
</evidence>
<evidence type="ECO:0000256" key="9">
    <source>
        <dbReference type="ARBA" id="ARBA00023170"/>
    </source>
</evidence>
<evidence type="ECO:0000256" key="2">
    <source>
        <dbReference type="ARBA" id="ARBA00009810"/>
    </source>
</evidence>
<keyword evidence="3 11" id="KW-0813">Transport</keyword>
<evidence type="ECO:0000313" key="17">
    <source>
        <dbReference type="EMBL" id="QEL66440.1"/>
    </source>
</evidence>
<evidence type="ECO:0000256" key="4">
    <source>
        <dbReference type="ARBA" id="ARBA00022452"/>
    </source>
</evidence>
<evidence type="ECO:0000256" key="7">
    <source>
        <dbReference type="ARBA" id="ARBA00023077"/>
    </source>
</evidence>